<gene>
    <name evidence="2" type="ORF">H6G95_33865</name>
</gene>
<keyword evidence="1" id="KW-0175">Coiled coil</keyword>
<keyword evidence="3" id="KW-1185">Reference proteome</keyword>
<evidence type="ECO:0000313" key="2">
    <source>
        <dbReference type="EMBL" id="MBD2565470.1"/>
    </source>
</evidence>
<evidence type="ECO:0000313" key="3">
    <source>
        <dbReference type="Proteomes" id="UP000604661"/>
    </source>
</evidence>
<dbReference type="EMBL" id="JACJTE010000088">
    <property type="protein sequence ID" value="MBD2565470.1"/>
    <property type="molecule type" value="Genomic_DNA"/>
</dbReference>
<accession>A0ABR8F6L9</accession>
<proteinExistence type="predicted"/>
<reference evidence="2 3" key="1">
    <citation type="journal article" date="2020" name="ISME J.">
        <title>Comparative genomics reveals insights into cyanobacterial evolution and habitat adaptation.</title>
        <authorList>
            <person name="Chen M.Y."/>
            <person name="Teng W.K."/>
            <person name="Zhao L."/>
            <person name="Hu C.X."/>
            <person name="Zhou Y.K."/>
            <person name="Han B.P."/>
            <person name="Song L.R."/>
            <person name="Shu W.S."/>
        </authorList>
    </citation>
    <scope>NUCLEOTIDE SEQUENCE [LARGE SCALE GENOMIC DNA]</scope>
    <source>
        <strain evidence="2 3">FACHB-391</strain>
    </source>
</reference>
<name>A0ABR8F6L9_NOSLI</name>
<protein>
    <submittedName>
        <fullName evidence="2">Uncharacterized protein</fullName>
    </submittedName>
</protein>
<organism evidence="2 3">
    <name type="scientific">Nostoc linckia FACHB-391</name>
    <dbReference type="NCBI Taxonomy" id="2692906"/>
    <lineage>
        <taxon>Bacteria</taxon>
        <taxon>Bacillati</taxon>
        <taxon>Cyanobacteriota</taxon>
        <taxon>Cyanophyceae</taxon>
        <taxon>Nostocales</taxon>
        <taxon>Nostocaceae</taxon>
        <taxon>Nostoc</taxon>
    </lineage>
</organism>
<comment type="caution">
    <text evidence="2">The sequence shown here is derived from an EMBL/GenBank/DDBJ whole genome shotgun (WGS) entry which is preliminary data.</text>
</comment>
<sequence>MSGRLRFFTPDEHLVMLLAEANQQLQQGKQQLEQECQRAEKLAERLRAIGIEAE</sequence>
<feature type="coiled-coil region" evidence="1">
    <location>
        <begin position="15"/>
        <end position="49"/>
    </location>
</feature>
<evidence type="ECO:0000256" key="1">
    <source>
        <dbReference type="SAM" id="Coils"/>
    </source>
</evidence>
<dbReference type="Proteomes" id="UP000604661">
    <property type="component" value="Unassembled WGS sequence"/>
</dbReference>
<dbReference type="RefSeq" id="WP_190899404.1">
    <property type="nucleotide sequence ID" value="NZ_JACJTE010000088.1"/>
</dbReference>